<proteinExistence type="predicted"/>
<name>A0A852TAM4_9BACI</name>
<accession>A0A852TAM4</accession>
<evidence type="ECO:0000313" key="2">
    <source>
        <dbReference type="Proteomes" id="UP000548423"/>
    </source>
</evidence>
<reference evidence="2" key="2">
    <citation type="submission" date="2020-08" db="EMBL/GenBank/DDBJ databases">
        <title>The Agave Microbiome: Exploring the role of microbial communities in plant adaptations to desert environments.</title>
        <authorList>
            <person name="Partida-Martinez L.P."/>
        </authorList>
    </citation>
    <scope>NUCLEOTIDE SEQUENCE [LARGE SCALE GENOMIC DNA]</scope>
    <source>
        <strain evidence="2">AT2.8</strain>
    </source>
</reference>
<organism evidence="1 2">
    <name type="scientific">Neobacillus niacini</name>
    <dbReference type="NCBI Taxonomy" id="86668"/>
    <lineage>
        <taxon>Bacteria</taxon>
        <taxon>Bacillati</taxon>
        <taxon>Bacillota</taxon>
        <taxon>Bacilli</taxon>
        <taxon>Bacillales</taxon>
        <taxon>Bacillaceae</taxon>
        <taxon>Neobacillus</taxon>
    </lineage>
</organism>
<reference evidence="2" key="1">
    <citation type="submission" date="2020-07" db="EMBL/GenBank/DDBJ databases">
        <authorList>
            <person name="Partida-Martinez L."/>
            <person name="Huntemann M."/>
            <person name="Clum A."/>
            <person name="Wang J."/>
            <person name="Palaniappan K."/>
            <person name="Ritter S."/>
            <person name="Chen I.-M."/>
            <person name="Stamatis D."/>
            <person name="Reddy T."/>
            <person name="O'Malley R."/>
            <person name="Daum C."/>
            <person name="Shapiro N."/>
            <person name="Ivanova N."/>
            <person name="Kyrpides N."/>
            <person name="Woyke T."/>
        </authorList>
    </citation>
    <scope>NUCLEOTIDE SEQUENCE [LARGE SCALE GENOMIC DNA]</scope>
    <source>
        <strain evidence="2">AT2.8</strain>
    </source>
</reference>
<gene>
    <name evidence="1" type="ORF">F4694_001272</name>
</gene>
<evidence type="ECO:0000313" key="1">
    <source>
        <dbReference type="EMBL" id="NYE04528.1"/>
    </source>
</evidence>
<sequence length="48" mass="5195">MARGLDGIAAAVYFCYGAIGAEYLKKVFTGSFGLRFLVQLTEQVKGHP</sequence>
<protein>
    <submittedName>
        <fullName evidence="1">Uncharacterized protein</fullName>
    </submittedName>
</protein>
<comment type="caution">
    <text evidence="1">The sequence shown here is derived from an EMBL/GenBank/DDBJ whole genome shotgun (WGS) entry which is preliminary data.</text>
</comment>
<dbReference type="AlphaFoldDB" id="A0A852TAM4"/>
<dbReference type="EMBL" id="JACCBX010000002">
    <property type="protein sequence ID" value="NYE04528.1"/>
    <property type="molecule type" value="Genomic_DNA"/>
</dbReference>
<dbReference type="Proteomes" id="UP000548423">
    <property type="component" value="Unassembled WGS sequence"/>
</dbReference>